<name>B3SCL9_TRIAD</name>
<dbReference type="InterPro" id="IPR001666">
    <property type="entry name" value="PI_transfer"/>
</dbReference>
<dbReference type="OrthoDB" id="10053061at2759"/>
<reference evidence="9 10" key="1">
    <citation type="journal article" date="2008" name="Nature">
        <title>The Trichoplax genome and the nature of placozoans.</title>
        <authorList>
            <person name="Srivastava M."/>
            <person name="Begovic E."/>
            <person name="Chapman J."/>
            <person name="Putnam N.H."/>
            <person name="Hellsten U."/>
            <person name="Kawashima T."/>
            <person name="Kuo A."/>
            <person name="Mitros T."/>
            <person name="Salamov A."/>
            <person name="Carpenter M.L."/>
            <person name="Signorovitch A.Y."/>
            <person name="Moreno M.A."/>
            <person name="Kamm K."/>
            <person name="Grimwood J."/>
            <person name="Schmutz J."/>
            <person name="Shapiro H."/>
            <person name="Grigoriev I.V."/>
            <person name="Buss L.W."/>
            <person name="Schierwater B."/>
            <person name="Dellaporta S.L."/>
            <person name="Rokhsar D.S."/>
        </authorList>
    </citation>
    <scope>NUCLEOTIDE SEQUENCE [LARGE SCALE GENOMIC DNA]</scope>
    <source>
        <strain evidence="9 10">Grell-BS-1999</strain>
    </source>
</reference>
<dbReference type="CDD" id="cd08890">
    <property type="entry name" value="SRPBCC_PITPNC1_like"/>
    <property type="match status" value="1"/>
</dbReference>
<evidence type="ECO:0000313" key="10">
    <source>
        <dbReference type="Proteomes" id="UP000009022"/>
    </source>
</evidence>
<evidence type="ECO:0000256" key="7">
    <source>
        <dbReference type="SAM" id="MobiDB-lite"/>
    </source>
</evidence>
<feature type="domain" description="Phosphatidylinositol transfer protein N-terminal" evidence="8">
    <location>
        <begin position="1"/>
        <end position="243"/>
    </location>
</feature>
<dbReference type="PANTHER" id="PTHR10658:SF54">
    <property type="entry name" value="CYTOPLASMIC PHOSPHATIDYLINOSITOL TRANSFER PROTEIN 1"/>
    <property type="match status" value="1"/>
</dbReference>
<comment type="similarity">
    <text evidence="4">Belongs to the PtdIns transfer protein family. PI transfer class IIB subfamily.</text>
</comment>
<dbReference type="OMA" id="VENRPCE"/>
<feature type="compositionally biased region" description="Polar residues" evidence="7">
    <location>
        <begin position="252"/>
        <end position="269"/>
    </location>
</feature>
<dbReference type="RefSeq" id="XP_002117968.1">
    <property type="nucleotide sequence ID" value="XM_002117932.1"/>
</dbReference>
<dbReference type="Gene3D" id="3.30.530.20">
    <property type="match status" value="1"/>
</dbReference>
<dbReference type="PhylomeDB" id="B3SCL9"/>
<protein>
    <recommendedName>
        <fullName evidence="5">Cytoplasmic phosphatidylinositol transfer protein 1</fullName>
    </recommendedName>
    <alternativeName>
        <fullName evidence="6">Retinal degeneration B homolog beta</fullName>
    </alternativeName>
</protein>
<evidence type="ECO:0000313" key="9">
    <source>
        <dbReference type="EMBL" id="EDV19536.1"/>
    </source>
</evidence>
<keyword evidence="1" id="KW-0813">Transport</keyword>
<dbReference type="eggNOG" id="KOG3668">
    <property type="taxonomic scope" value="Eukaryota"/>
</dbReference>
<evidence type="ECO:0000259" key="8">
    <source>
        <dbReference type="Pfam" id="PF02121"/>
    </source>
</evidence>
<dbReference type="HOGENOM" id="CLU_046509_2_0_1"/>
<accession>B3SCL9</accession>
<dbReference type="GO" id="GO:0005634">
    <property type="term" value="C:nucleus"/>
    <property type="evidence" value="ECO:0007669"/>
    <property type="project" value="UniProtKB-ARBA"/>
</dbReference>
<keyword evidence="3" id="KW-0446">Lipid-binding</keyword>
<dbReference type="GO" id="GO:0005737">
    <property type="term" value="C:cytoplasm"/>
    <property type="evidence" value="ECO:0000318"/>
    <property type="project" value="GO_Central"/>
</dbReference>
<dbReference type="KEGG" id="tad:TRIADDRAFT_33370"/>
<keyword evidence="2" id="KW-0445">Lipid transport</keyword>
<dbReference type="EMBL" id="DS985271">
    <property type="protein sequence ID" value="EDV19536.1"/>
    <property type="molecule type" value="Genomic_DNA"/>
</dbReference>
<dbReference type="CTD" id="6759207"/>
<dbReference type="Pfam" id="PF02121">
    <property type="entry name" value="IP_trans"/>
    <property type="match status" value="1"/>
</dbReference>
<evidence type="ECO:0000256" key="4">
    <source>
        <dbReference type="ARBA" id="ARBA00061154"/>
    </source>
</evidence>
<feature type="region of interest" description="Disordered" evidence="7">
    <location>
        <begin position="249"/>
        <end position="286"/>
    </location>
</feature>
<sequence length="286" mass="33509">MIVKEYRICMPMTVEEYRIGQLYMIARFSEEQSCKGSGVQVVVNEPCYDEKHGKGQYTEKKIYLNGRLPAWLGSILPNIFYITEKAWNYYPFTITEYTCSFIPKFHVKIETTYKDDNGKDENALDLPEEILSKREVFHLDIAYDQLPDKYYVKEEDCRYFHSKKTNRGPLAENWKESCKPIMCSYKVVSVSFSMWGFQQRVESFTHKNIRDVLVHGHRQAFAWIDEWINMTVDDVRDFERKAQDRTNEKLMQENTDIIENADNGTSKNGESPPKACSTKKGSSTRV</sequence>
<evidence type="ECO:0000256" key="3">
    <source>
        <dbReference type="ARBA" id="ARBA00023121"/>
    </source>
</evidence>
<dbReference type="Proteomes" id="UP000009022">
    <property type="component" value="Unassembled WGS sequence"/>
</dbReference>
<dbReference type="SUPFAM" id="SSF55961">
    <property type="entry name" value="Bet v1-like"/>
    <property type="match status" value="1"/>
</dbReference>
<dbReference type="PRINTS" id="PR00391">
    <property type="entry name" value="PITRANSFER"/>
</dbReference>
<dbReference type="PANTHER" id="PTHR10658">
    <property type="entry name" value="PHOSPHATIDYLINOSITOL TRANSFER PROTEIN"/>
    <property type="match status" value="1"/>
</dbReference>
<evidence type="ECO:0000256" key="2">
    <source>
        <dbReference type="ARBA" id="ARBA00023055"/>
    </source>
</evidence>
<dbReference type="FunFam" id="3.30.530.20:FF:000011">
    <property type="entry name" value="cytoplasmic phosphatidylinositol transfer protein 1 isoform X2"/>
    <property type="match status" value="1"/>
</dbReference>
<dbReference type="GO" id="GO:0035091">
    <property type="term" value="F:phosphatidylinositol binding"/>
    <property type="evidence" value="ECO:0000318"/>
    <property type="project" value="GO_Central"/>
</dbReference>
<dbReference type="GO" id="GO:0008526">
    <property type="term" value="F:phosphatidylinositol transfer activity"/>
    <property type="evidence" value="ECO:0000318"/>
    <property type="project" value="GO_Central"/>
</dbReference>
<dbReference type="STRING" id="10228.B3SCL9"/>
<gene>
    <name evidence="9" type="ORF">TRIADDRAFT_33370</name>
</gene>
<dbReference type="InterPro" id="IPR023393">
    <property type="entry name" value="START-like_dom_sf"/>
</dbReference>
<dbReference type="InParanoid" id="B3SCL9"/>
<organism evidence="9 10">
    <name type="scientific">Trichoplax adhaerens</name>
    <name type="common">Trichoplax reptans</name>
    <dbReference type="NCBI Taxonomy" id="10228"/>
    <lineage>
        <taxon>Eukaryota</taxon>
        <taxon>Metazoa</taxon>
        <taxon>Placozoa</taxon>
        <taxon>Uniplacotomia</taxon>
        <taxon>Trichoplacea</taxon>
        <taxon>Trichoplacidae</taxon>
        <taxon>Trichoplax</taxon>
    </lineage>
</organism>
<evidence type="ECO:0000256" key="6">
    <source>
        <dbReference type="ARBA" id="ARBA00082927"/>
    </source>
</evidence>
<dbReference type="InterPro" id="IPR055261">
    <property type="entry name" value="PI_transfer_N"/>
</dbReference>
<evidence type="ECO:0000256" key="1">
    <source>
        <dbReference type="ARBA" id="ARBA00022448"/>
    </source>
</evidence>
<evidence type="ECO:0000256" key="5">
    <source>
        <dbReference type="ARBA" id="ARBA00068698"/>
    </source>
</evidence>
<dbReference type="GeneID" id="6759207"/>
<proteinExistence type="inferred from homology"/>
<dbReference type="AlphaFoldDB" id="B3SCL9"/>
<keyword evidence="10" id="KW-1185">Reference proteome</keyword>